<dbReference type="Pfam" id="PF12833">
    <property type="entry name" value="HTH_18"/>
    <property type="match status" value="1"/>
</dbReference>
<dbReference type="GO" id="GO:0003700">
    <property type="term" value="F:DNA-binding transcription factor activity"/>
    <property type="evidence" value="ECO:0007669"/>
    <property type="project" value="InterPro"/>
</dbReference>
<dbReference type="SMART" id="SM00342">
    <property type="entry name" value="HTH_ARAC"/>
    <property type="match status" value="1"/>
</dbReference>
<gene>
    <name evidence="4" type="ORF">GCM10010918_08730</name>
</gene>
<sequence length="317" mass="35522">MSTEGSPSNLENNLGQLIELAERITTADGSTRTIIPYLIIDRHSHERPPIPCLLMPSFCLFLQGTKKLHFGKNIFYAHPGDFLASIIDLPGTSQVVQATKESPFIGLRIDFTTQEIASVMLSAGIKVKPKDKKLSTGAFIGKYNADFLELLIRLLKLTSKPAEAPFVSALIKQEMIFRLLSGDYGHLFFQQVLFDQQADGIGKAIAWIKENFKRSFTAHELASYTNMSVSGLQHKFKIITSMGPLQYQKQLRLQEARRLMLSGTMDATTAALEVGYESLSQFNREYRRQFGLPPLQDIKTVQKSASESLQPDSRSWS</sequence>
<feature type="domain" description="HTH araC/xylS-type" evidence="3">
    <location>
        <begin position="202"/>
        <end position="300"/>
    </location>
</feature>
<reference evidence="4 5" key="1">
    <citation type="journal article" date="2014" name="Int. J. Syst. Evol. Microbiol.">
        <title>Complete genome sequence of Corynebacterium casei LMG S-19264T (=DSM 44701T), isolated from a smear-ripened cheese.</title>
        <authorList>
            <consortium name="US DOE Joint Genome Institute (JGI-PGF)"/>
            <person name="Walter F."/>
            <person name="Albersmeier A."/>
            <person name="Kalinowski J."/>
            <person name="Ruckert C."/>
        </authorList>
    </citation>
    <scope>NUCLEOTIDE SEQUENCE [LARGE SCALE GENOMIC DNA]</scope>
    <source>
        <strain evidence="4 5">CGMCC 1.15286</strain>
    </source>
</reference>
<dbReference type="AlphaFoldDB" id="A0A917GW58"/>
<protein>
    <submittedName>
        <fullName evidence="4">AraC family transcriptional regulator</fullName>
    </submittedName>
</protein>
<dbReference type="Proteomes" id="UP000600247">
    <property type="component" value="Unassembled WGS sequence"/>
</dbReference>
<keyword evidence="2" id="KW-0804">Transcription</keyword>
<proteinExistence type="predicted"/>
<evidence type="ECO:0000313" key="4">
    <source>
        <dbReference type="EMBL" id="GGG57936.1"/>
    </source>
</evidence>
<dbReference type="PANTHER" id="PTHR43436:SF1">
    <property type="entry name" value="TRANSCRIPTIONAL REGULATORY PROTEIN"/>
    <property type="match status" value="1"/>
</dbReference>
<dbReference type="Gene3D" id="1.10.10.60">
    <property type="entry name" value="Homeodomain-like"/>
    <property type="match status" value="1"/>
</dbReference>
<dbReference type="EMBL" id="BMHY01000001">
    <property type="protein sequence ID" value="GGG57936.1"/>
    <property type="molecule type" value="Genomic_DNA"/>
</dbReference>
<evidence type="ECO:0000256" key="1">
    <source>
        <dbReference type="ARBA" id="ARBA00023015"/>
    </source>
</evidence>
<dbReference type="PANTHER" id="PTHR43436">
    <property type="entry name" value="ARAC-FAMILY TRANSCRIPTIONAL REGULATOR"/>
    <property type="match status" value="1"/>
</dbReference>
<dbReference type="PROSITE" id="PS01124">
    <property type="entry name" value="HTH_ARAC_FAMILY_2"/>
    <property type="match status" value="1"/>
</dbReference>
<dbReference type="RefSeq" id="WP_188887668.1">
    <property type="nucleotide sequence ID" value="NZ_BMHY01000001.1"/>
</dbReference>
<evidence type="ECO:0000256" key="2">
    <source>
        <dbReference type="ARBA" id="ARBA00023163"/>
    </source>
</evidence>
<accession>A0A917GW58</accession>
<dbReference type="InterPro" id="IPR018060">
    <property type="entry name" value="HTH_AraC"/>
</dbReference>
<keyword evidence="5" id="KW-1185">Reference proteome</keyword>
<dbReference type="InterPro" id="IPR009057">
    <property type="entry name" value="Homeodomain-like_sf"/>
</dbReference>
<organism evidence="4 5">
    <name type="scientific">Paenibacillus radicis</name>
    <name type="common">ex Gao et al. 2016</name>
    <dbReference type="NCBI Taxonomy" id="1737354"/>
    <lineage>
        <taxon>Bacteria</taxon>
        <taxon>Bacillati</taxon>
        <taxon>Bacillota</taxon>
        <taxon>Bacilli</taxon>
        <taxon>Bacillales</taxon>
        <taxon>Paenibacillaceae</taxon>
        <taxon>Paenibacillus</taxon>
    </lineage>
</organism>
<keyword evidence="1" id="KW-0805">Transcription regulation</keyword>
<name>A0A917GW58_9BACL</name>
<evidence type="ECO:0000259" key="3">
    <source>
        <dbReference type="PROSITE" id="PS01124"/>
    </source>
</evidence>
<comment type="caution">
    <text evidence="4">The sequence shown here is derived from an EMBL/GenBank/DDBJ whole genome shotgun (WGS) entry which is preliminary data.</text>
</comment>
<dbReference type="InterPro" id="IPR009594">
    <property type="entry name" value="Tscrpt_reg_HTH_AraC_N"/>
</dbReference>
<dbReference type="Pfam" id="PF06719">
    <property type="entry name" value="AraC_N"/>
    <property type="match status" value="1"/>
</dbReference>
<evidence type="ECO:0000313" key="5">
    <source>
        <dbReference type="Proteomes" id="UP000600247"/>
    </source>
</evidence>
<dbReference type="GO" id="GO:0043565">
    <property type="term" value="F:sequence-specific DNA binding"/>
    <property type="evidence" value="ECO:0007669"/>
    <property type="project" value="InterPro"/>
</dbReference>
<dbReference type="SUPFAM" id="SSF46689">
    <property type="entry name" value="Homeodomain-like"/>
    <property type="match status" value="2"/>
</dbReference>